<feature type="transmembrane region" description="Helical" evidence="1">
    <location>
        <begin position="38"/>
        <end position="60"/>
    </location>
</feature>
<keyword evidence="1" id="KW-0812">Transmembrane</keyword>
<dbReference type="Proteomes" id="UP000307440">
    <property type="component" value="Unassembled WGS sequence"/>
</dbReference>
<organism evidence="3 4">
    <name type="scientific">Coprinopsis marcescibilis</name>
    <name type="common">Agaric fungus</name>
    <name type="synonym">Psathyrella marcescibilis</name>
    <dbReference type="NCBI Taxonomy" id="230819"/>
    <lineage>
        <taxon>Eukaryota</taxon>
        <taxon>Fungi</taxon>
        <taxon>Dikarya</taxon>
        <taxon>Basidiomycota</taxon>
        <taxon>Agaricomycotina</taxon>
        <taxon>Agaricomycetes</taxon>
        <taxon>Agaricomycetidae</taxon>
        <taxon>Agaricales</taxon>
        <taxon>Agaricineae</taxon>
        <taxon>Psathyrellaceae</taxon>
        <taxon>Coprinopsis</taxon>
    </lineage>
</organism>
<evidence type="ECO:0000259" key="2">
    <source>
        <dbReference type="Pfam" id="PF20151"/>
    </source>
</evidence>
<dbReference type="InterPro" id="IPR045340">
    <property type="entry name" value="DUF6533"/>
</dbReference>
<keyword evidence="1" id="KW-0472">Membrane</keyword>
<reference evidence="3 4" key="1">
    <citation type="journal article" date="2019" name="Nat. Ecol. Evol.">
        <title>Megaphylogeny resolves global patterns of mushroom evolution.</title>
        <authorList>
            <person name="Varga T."/>
            <person name="Krizsan K."/>
            <person name="Foldi C."/>
            <person name="Dima B."/>
            <person name="Sanchez-Garcia M."/>
            <person name="Sanchez-Ramirez S."/>
            <person name="Szollosi G.J."/>
            <person name="Szarkandi J.G."/>
            <person name="Papp V."/>
            <person name="Albert L."/>
            <person name="Andreopoulos W."/>
            <person name="Angelini C."/>
            <person name="Antonin V."/>
            <person name="Barry K.W."/>
            <person name="Bougher N.L."/>
            <person name="Buchanan P."/>
            <person name="Buyck B."/>
            <person name="Bense V."/>
            <person name="Catcheside P."/>
            <person name="Chovatia M."/>
            <person name="Cooper J."/>
            <person name="Damon W."/>
            <person name="Desjardin D."/>
            <person name="Finy P."/>
            <person name="Geml J."/>
            <person name="Haridas S."/>
            <person name="Hughes K."/>
            <person name="Justo A."/>
            <person name="Karasinski D."/>
            <person name="Kautmanova I."/>
            <person name="Kiss B."/>
            <person name="Kocsube S."/>
            <person name="Kotiranta H."/>
            <person name="LaButti K.M."/>
            <person name="Lechner B.E."/>
            <person name="Liimatainen K."/>
            <person name="Lipzen A."/>
            <person name="Lukacs Z."/>
            <person name="Mihaltcheva S."/>
            <person name="Morgado L.N."/>
            <person name="Niskanen T."/>
            <person name="Noordeloos M.E."/>
            <person name="Ohm R.A."/>
            <person name="Ortiz-Santana B."/>
            <person name="Ovrebo C."/>
            <person name="Racz N."/>
            <person name="Riley R."/>
            <person name="Savchenko A."/>
            <person name="Shiryaev A."/>
            <person name="Soop K."/>
            <person name="Spirin V."/>
            <person name="Szebenyi C."/>
            <person name="Tomsovsky M."/>
            <person name="Tulloss R.E."/>
            <person name="Uehling J."/>
            <person name="Grigoriev I.V."/>
            <person name="Vagvolgyi C."/>
            <person name="Papp T."/>
            <person name="Martin F.M."/>
            <person name="Miettinen O."/>
            <person name="Hibbett D.S."/>
            <person name="Nagy L.G."/>
        </authorList>
    </citation>
    <scope>NUCLEOTIDE SEQUENCE [LARGE SCALE GENOMIC DNA]</scope>
    <source>
        <strain evidence="3 4">CBS 121175</strain>
    </source>
</reference>
<protein>
    <recommendedName>
        <fullName evidence="2">DUF6533 domain-containing protein</fullName>
    </recommendedName>
</protein>
<gene>
    <name evidence="3" type="ORF">FA15DRAFT_662047</name>
</gene>
<keyword evidence="4" id="KW-1185">Reference proteome</keyword>
<feature type="transmembrane region" description="Helical" evidence="1">
    <location>
        <begin position="166"/>
        <end position="183"/>
    </location>
</feature>
<keyword evidence="1" id="KW-1133">Transmembrane helix</keyword>
<evidence type="ECO:0000313" key="4">
    <source>
        <dbReference type="Proteomes" id="UP000307440"/>
    </source>
</evidence>
<proteinExistence type="predicted"/>
<dbReference type="Pfam" id="PF20151">
    <property type="entry name" value="DUF6533"/>
    <property type="match status" value="1"/>
</dbReference>
<dbReference type="EMBL" id="ML210731">
    <property type="protein sequence ID" value="TFK16579.1"/>
    <property type="molecule type" value="Genomic_DNA"/>
</dbReference>
<dbReference type="OrthoDB" id="2675435at2759"/>
<accession>A0A5C3K939</accession>
<feature type="non-terminal residue" evidence="3">
    <location>
        <position position="184"/>
    </location>
</feature>
<evidence type="ECO:0000313" key="3">
    <source>
        <dbReference type="EMBL" id="TFK16579.1"/>
    </source>
</evidence>
<name>A0A5C3K939_COPMA</name>
<feature type="domain" description="DUF6533" evidence="2">
    <location>
        <begin position="139"/>
        <end position="177"/>
    </location>
</feature>
<dbReference type="AlphaFoldDB" id="A0A5C3K939"/>
<sequence>MIENRTPDSGSSFSVIAGILSSPTESSLVALDATRSMLTMVTAGCINNAAVLVFGIWMRLTVFASSALRLMSSGTNMTFEGFLLNTLYGKKKVPIHGITVVIDVTSTLSSKGFKHFANGSRRLGLCVRTETGSAAGVGTVLVVDYIQTLPSELHYLWTAPWSPIKVLYILARYSAFISAAIIIR</sequence>
<evidence type="ECO:0000256" key="1">
    <source>
        <dbReference type="SAM" id="Phobius"/>
    </source>
</evidence>